<dbReference type="InterPro" id="IPR011990">
    <property type="entry name" value="TPR-like_helical_dom_sf"/>
</dbReference>
<evidence type="ECO:0000256" key="2">
    <source>
        <dbReference type="ARBA" id="ARBA00022737"/>
    </source>
</evidence>
<dbReference type="NCBIfam" id="TIGR00756">
    <property type="entry name" value="PPR"/>
    <property type="match status" value="1"/>
</dbReference>
<keyword evidence="5" id="KW-1185">Reference proteome</keyword>
<evidence type="ECO:0000256" key="1">
    <source>
        <dbReference type="ARBA" id="ARBA00007626"/>
    </source>
</evidence>
<evidence type="ECO:0000313" key="4">
    <source>
        <dbReference type="EMBL" id="KAK9948278.1"/>
    </source>
</evidence>
<protein>
    <recommendedName>
        <fullName evidence="6">Pentatricopeptide repeat-containing protein</fullName>
    </recommendedName>
</protein>
<sequence length="141" mass="15903">MIKTQPAFSPDRSTYHILLAQSCTAPDQTLSSVHQVLNFMLNNGFHPDKVTTDIAARSLCLAGHVDDAVEVVKQMSLKNAVPDTYTYNFLVKCLCKSRTLSTVYNFIADMRKSFDLKPDLVTYTILIDNVSNSKNLRETRR</sequence>
<dbReference type="EMBL" id="JBEDUW010000001">
    <property type="protein sequence ID" value="KAK9948278.1"/>
    <property type="molecule type" value="Genomic_DNA"/>
</dbReference>
<dbReference type="PANTHER" id="PTHR47941">
    <property type="entry name" value="PENTATRICOPEPTIDE REPEAT-CONTAINING PROTEIN 3, MITOCHONDRIAL"/>
    <property type="match status" value="1"/>
</dbReference>
<evidence type="ECO:0000256" key="3">
    <source>
        <dbReference type="PROSITE-ProRule" id="PRU00708"/>
    </source>
</evidence>
<feature type="repeat" description="PPR" evidence="3">
    <location>
        <begin position="48"/>
        <end position="82"/>
    </location>
</feature>
<proteinExistence type="inferred from homology"/>
<keyword evidence="2" id="KW-0677">Repeat</keyword>
<evidence type="ECO:0008006" key="6">
    <source>
        <dbReference type="Google" id="ProtNLM"/>
    </source>
</evidence>
<comment type="similarity">
    <text evidence="1">Belongs to the PPR family. P subfamily.</text>
</comment>
<comment type="caution">
    <text evidence="4">The sequence shown here is derived from an EMBL/GenBank/DDBJ whole genome shotgun (WGS) entry which is preliminary data.</text>
</comment>
<name>A0AAW1YGN3_RUBAR</name>
<dbReference type="InterPro" id="IPR002885">
    <property type="entry name" value="PPR_rpt"/>
</dbReference>
<evidence type="ECO:0000313" key="5">
    <source>
        <dbReference type="Proteomes" id="UP001457282"/>
    </source>
</evidence>
<dbReference type="Pfam" id="PF13041">
    <property type="entry name" value="PPR_2"/>
    <property type="match status" value="1"/>
</dbReference>
<dbReference type="AlphaFoldDB" id="A0AAW1YGN3"/>
<feature type="repeat" description="PPR" evidence="3">
    <location>
        <begin position="83"/>
        <end position="113"/>
    </location>
</feature>
<dbReference type="PROSITE" id="PS51375">
    <property type="entry name" value="PPR"/>
    <property type="match status" value="2"/>
</dbReference>
<dbReference type="PROSITE" id="PS51257">
    <property type="entry name" value="PROKAR_LIPOPROTEIN"/>
    <property type="match status" value="1"/>
</dbReference>
<dbReference type="Gene3D" id="1.25.40.10">
    <property type="entry name" value="Tetratricopeptide repeat domain"/>
    <property type="match status" value="1"/>
</dbReference>
<accession>A0AAW1YGN3</accession>
<organism evidence="4 5">
    <name type="scientific">Rubus argutus</name>
    <name type="common">Southern blackberry</name>
    <dbReference type="NCBI Taxonomy" id="59490"/>
    <lineage>
        <taxon>Eukaryota</taxon>
        <taxon>Viridiplantae</taxon>
        <taxon>Streptophyta</taxon>
        <taxon>Embryophyta</taxon>
        <taxon>Tracheophyta</taxon>
        <taxon>Spermatophyta</taxon>
        <taxon>Magnoliopsida</taxon>
        <taxon>eudicotyledons</taxon>
        <taxon>Gunneridae</taxon>
        <taxon>Pentapetalae</taxon>
        <taxon>rosids</taxon>
        <taxon>fabids</taxon>
        <taxon>Rosales</taxon>
        <taxon>Rosaceae</taxon>
        <taxon>Rosoideae</taxon>
        <taxon>Rosoideae incertae sedis</taxon>
        <taxon>Rubus</taxon>
    </lineage>
</organism>
<reference evidence="4 5" key="1">
    <citation type="journal article" date="2023" name="G3 (Bethesda)">
        <title>A chromosome-length genome assembly and annotation of blackberry (Rubus argutus, cv. 'Hillquist').</title>
        <authorList>
            <person name="Bruna T."/>
            <person name="Aryal R."/>
            <person name="Dudchenko O."/>
            <person name="Sargent D.J."/>
            <person name="Mead D."/>
            <person name="Buti M."/>
            <person name="Cavallini A."/>
            <person name="Hytonen T."/>
            <person name="Andres J."/>
            <person name="Pham M."/>
            <person name="Weisz D."/>
            <person name="Mascagni F."/>
            <person name="Usai G."/>
            <person name="Natali L."/>
            <person name="Bassil N."/>
            <person name="Fernandez G.E."/>
            <person name="Lomsadze A."/>
            <person name="Armour M."/>
            <person name="Olukolu B."/>
            <person name="Poorten T."/>
            <person name="Britton C."/>
            <person name="Davik J."/>
            <person name="Ashrafi H."/>
            <person name="Aiden E.L."/>
            <person name="Borodovsky M."/>
            <person name="Worthington M."/>
        </authorList>
    </citation>
    <scope>NUCLEOTIDE SEQUENCE [LARGE SCALE GENOMIC DNA]</scope>
    <source>
        <strain evidence="4">PI 553951</strain>
    </source>
</reference>
<gene>
    <name evidence="4" type="ORF">M0R45_003862</name>
</gene>
<dbReference type="Proteomes" id="UP001457282">
    <property type="component" value="Unassembled WGS sequence"/>
</dbReference>